<dbReference type="InterPro" id="IPR023214">
    <property type="entry name" value="HAD_sf"/>
</dbReference>
<evidence type="ECO:0000313" key="2">
    <source>
        <dbReference type="EMBL" id="CAB4666143.1"/>
    </source>
</evidence>
<dbReference type="NCBIfam" id="TIGR01460">
    <property type="entry name" value="HAD-SF-IIA"/>
    <property type="match status" value="1"/>
</dbReference>
<evidence type="ECO:0000313" key="1">
    <source>
        <dbReference type="EMBL" id="CAB4623119.1"/>
    </source>
</evidence>
<organism evidence="1">
    <name type="scientific">freshwater metagenome</name>
    <dbReference type="NCBI Taxonomy" id="449393"/>
    <lineage>
        <taxon>unclassified sequences</taxon>
        <taxon>metagenomes</taxon>
        <taxon>ecological metagenomes</taxon>
    </lineage>
</organism>
<dbReference type="InterPro" id="IPR006357">
    <property type="entry name" value="HAD-SF_hydro_IIA"/>
</dbReference>
<dbReference type="PIRSF" id="PIRSF000915">
    <property type="entry name" value="PGP-type_phosphatase"/>
    <property type="match status" value="1"/>
</dbReference>
<dbReference type="EMBL" id="CAEZVB010000044">
    <property type="protein sequence ID" value="CAB4623119.1"/>
    <property type="molecule type" value="Genomic_DNA"/>
</dbReference>
<dbReference type="PANTHER" id="PTHR19288">
    <property type="entry name" value="4-NITROPHENYLPHOSPHATASE-RELATED"/>
    <property type="match status" value="1"/>
</dbReference>
<gene>
    <name evidence="1" type="ORF">UFOPK1908_00972</name>
    <name evidence="2" type="ORF">UFOPK2282_00836</name>
</gene>
<dbReference type="AlphaFoldDB" id="A0A6J6IEJ7"/>
<dbReference type="SUPFAM" id="SSF56784">
    <property type="entry name" value="HAD-like"/>
    <property type="match status" value="1"/>
</dbReference>
<dbReference type="GO" id="GO:0016791">
    <property type="term" value="F:phosphatase activity"/>
    <property type="evidence" value="ECO:0007669"/>
    <property type="project" value="TreeGrafter"/>
</dbReference>
<dbReference type="EMBL" id="CAEZWR010000087">
    <property type="protein sequence ID" value="CAB4666143.1"/>
    <property type="molecule type" value="Genomic_DNA"/>
</dbReference>
<dbReference type="InterPro" id="IPR036412">
    <property type="entry name" value="HAD-like_sf"/>
</dbReference>
<sequence>MSISGHDVLLFDLDGVVYVGPDVVPGASEGILAAMEQGARCIYVTNNASRSAEQVAAHLRELGIPAQDDDVVTSSMAGASLVSTFVSSGDVLAIGGPGVALALRERGFNPVSQFSHSVVAVMQGYGANVGWTDLAEATFAVGAGLPWIATNLDSTFPTSRGIAPGNGALVNVVAQTVGRRPDAVAGKPEPALLIEAISRTGAQRPLMIGDRLDTDIAAGSRLGIPTLLVGTGVSTLDDGRNATGDERPTYISHDLTCLLPNRAWDEVA</sequence>
<reference evidence="1" key="1">
    <citation type="submission" date="2020-05" db="EMBL/GenBank/DDBJ databases">
        <authorList>
            <person name="Chiriac C."/>
            <person name="Salcher M."/>
            <person name="Ghai R."/>
            <person name="Kavagutti S V."/>
        </authorList>
    </citation>
    <scope>NUCLEOTIDE SEQUENCE</scope>
</reference>
<dbReference type="Pfam" id="PF13242">
    <property type="entry name" value="Hydrolase_like"/>
    <property type="match status" value="1"/>
</dbReference>
<dbReference type="GO" id="GO:0005737">
    <property type="term" value="C:cytoplasm"/>
    <property type="evidence" value="ECO:0007669"/>
    <property type="project" value="TreeGrafter"/>
</dbReference>
<accession>A0A6J6IEJ7</accession>
<dbReference type="Pfam" id="PF13344">
    <property type="entry name" value="Hydrolase_6"/>
    <property type="match status" value="1"/>
</dbReference>
<dbReference type="PANTHER" id="PTHR19288:SF95">
    <property type="entry name" value="D-GLYCEROL 3-PHOSPHATE PHOSPHATASE"/>
    <property type="match status" value="1"/>
</dbReference>
<dbReference type="Gene3D" id="3.40.50.1000">
    <property type="entry name" value="HAD superfamily/HAD-like"/>
    <property type="match status" value="2"/>
</dbReference>
<protein>
    <submittedName>
        <fullName evidence="1">Unannotated protein</fullName>
    </submittedName>
</protein>
<name>A0A6J6IEJ7_9ZZZZ</name>
<proteinExistence type="predicted"/>